<dbReference type="STRING" id="1965070.A0A3S3PW65"/>
<dbReference type="OrthoDB" id="5979489at2759"/>
<protein>
    <submittedName>
        <fullName evidence="2">Uncharacterized protein</fullName>
    </submittedName>
</protein>
<evidence type="ECO:0000256" key="1">
    <source>
        <dbReference type="SAM" id="MobiDB-lite"/>
    </source>
</evidence>
<sequence>MNIGCCDFKTYYCNQAGHGVTPFNIYKGIPYQKGYGLFSSYFSRYGIPLLKYLGSKVLSTGKKVATDIYLKNEAPKEAVKRRLKEFGRTTLEDAIKKLSDQQGAGIVKKRKKANNKKVKKSKKVREKKKLKDIFD</sequence>
<feature type="region of interest" description="Disordered" evidence="1">
    <location>
        <begin position="105"/>
        <end position="135"/>
    </location>
</feature>
<evidence type="ECO:0000313" key="3">
    <source>
        <dbReference type="Proteomes" id="UP000285301"/>
    </source>
</evidence>
<name>A0A3S3PW65_9ACAR</name>
<dbReference type="Proteomes" id="UP000285301">
    <property type="component" value="Unassembled WGS sequence"/>
</dbReference>
<gene>
    <name evidence="2" type="ORF">B4U79_08254</name>
</gene>
<feature type="compositionally biased region" description="Basic residues" evidence="1">
    <location>
        <begin position="107"/>
        <end position="128"/>
    </location>
</feature>
<proteinExistence type="predicted"/>
<evidence type="ECO:0000313" key="2">
    <source>
        <dbReference type="EMBL" id="RWR98795.1"/>
    </source>
</evidence>
<organism evidence="2 3">
    <name type="scientific">Dinothrombium tinctorium</name>
    <dbReference type="NCBI Taxonomy" id="1965070"/>
    <lineage>
        <taxon>Eukaryota</taxon>
        <taxon>Metazoa</taxon>
        <taxon>Ecdysozoa</taxon>
        <taxon>Arthropoda</taxon>
        <taxon>Chelicerata</taxon>
        <taxon>Arachnida</taxon>
        <taxon>Acari</taxon>
        <taxon>Acariformes</taxon>
        <taxon>Trombidiformes</taxon>
        <taxon>Prostigmata</taxon>
        <taxon>Anystina</taxon>
        <taxon>Parasitengona</taxon>
        <taxon>Trombidioidea</taxon>
        <taxon>Trombidiidae</taxon>
        <taxon>Dinothrombium</taxon>
    </lineage>
</organism>
<comment type="caution">
    <text evidence="2">The sequence shown here is derived from an EMBL/GenBank/DDBJ whole genome shotgun (WGS) entry which is preliminary data.</text>
</comment>
<dbReference type="EMBL" id="NCKU01018812">
    <property type="protein sequence ID" value="RWR98795.1"/>
    <property type="molecule type" value="Genomic_DNA"/>
</dbReference>
<reference evidence="2 3" key="1">
    <citation type="journal article" date="2018" name="Gigascience">
        <title>Genomes of trombidid mites reveal novel predicted allergens and laterally-transferred genes associated with secondary metabolism.</title>
        <authorList>
            <person name="Dong X."/>
            <person name="Chaisiri K."/>
            <person name="Xia D."/>
            <person name="Armstrong S.D."/>
            <person name="Fang Y."/>
            <person name="Donnelly M.J."/>
            <person name="Kadowaki T."/>
            <person name="McGarry J.W."/>
            <person name="Darby A.C."/>
            <person name="Makepeace B.L."/>
        </authorList>
    </citation>
    <scope>NUCLEOTIDE SEQUENCE [LARGE SCALE GENOMIC DNA]</scope>
    <source>
        <strain evidence="2">UoL-WK</strain>
    </source>
</reference>
<accession>A0A3S3PW65</accession>
<keyword evidence="3" id="KW-1185">Reference proteome</keyword>
<dbReference type="AlphaFoldDB" id="A0A3S3PW65"/>